<gene>
    <name evidence="1" type="ORF">ACFPN2_00835</name>
</gene>
<keyword evidence="2" id="KW-1185">Reference proteome</keyword>
<comment type="caution">
    <text evidence="1">The sequence shown here is derived from an EMBL/GenBank/DDBJ whole genome shotgun (WGS) entry which is preliminary data.</text>
</comment>
<dbReference type="EMBL" id="JBHSDU010000001">
    <property type="protein sequence ID" value="MFC4307614.1"/>
    <property type="molecule type" value="Genomic_DNA"/>
</dbReference>
<proteinExistence type="predicted"/>
<reference evidence="2" key="1">
    <citation type="journal article" date="2019" name="Int. J. Syst. Evol. Microbiol.">
        <title>The Global Catalogue of Microorganisms (GCM) 10K type strain sequencing project: providing services to taxonomists for standard genome sequencing and annotation.</title>
        <authorList>
            <consortium name="The Broad Institute Genomics Platform"/>
            <consortium name="The Broad Institute Genome Sequencing Center for Infectious Disease"/>
            <person name="Wu L."/>
            <person name="Ma J."/>
        </authorList>
    </citation>
    <scope>NUCLEOTIDE SEQUENCE [LARGE SCALE GENOMIC DNA]</scope>
    <source>
        <strain evidence="2">CGMCC 1.10759</strain>
    </source>
</reference>
<name>A0ABV8SMB7_9GAMM</name>
<evidence type="ECO:0000313" key="1">
    <source>
        <dbReference type="EMBL" id="MFC4307614.1"/>
    </source>
</evidence>
<dbReference type="RefSeq" id="WP_380594030.1">
    <property type="nucleotide sequence ID" value="NZ_JBHSDU010000001.1"/>
</dbReference>
<sequence>MSPHQETAVGEVGIDGAQSLSERIHGVRTDLRDLTAIVDIARRAISPDEDWCLHHALERVVDRLGGASMDLELIGLDAHELGVFKGGAQ</sequence>
<protein>
    <submittedName>
        <fullName evidence="1">Uncharacterized protein</fullName>
    </submittedName>
</protein>
<dbReference type="Proteomes" id="UP001595904">
    <property type="component" value="Unassembled WGS sequence"/>
</dbReference>
<accession>A0ABV8SMB7</accession>
<organism evidence="1 2">
    <name type="scientific">Steroidobacter flavus</name>
    <dbReference type="NCBI Taxonomy" id="1842136"/>
    <lineage>
        <taxon>Bacteria</taxon>
        <taxon>Pseudomonadati</taxon>
        <taxon>Pseudomonadota</taxon>
        <taxon>Gammaproteobacteria</taxon>
        <taxon>Steroidobacterales</taxon>
        <taxon>Steroidobacteraceae</taxon>
        <taxon>Steroidobacter</taxon>
    </lineage>
</organism>
<evidence type="ECO:0000313" key="2">
    <source>
        <dbReference type="Proteomes" id="UP001595904"/>
    </source>
</evidence>